<evidence type="ECO:0000313" key="10">
    <source>
        <dbReference type="Proteomes" id="UP000087171"/>
    </source>
</evidence>
<evidence type="ECO:0000256" key="3">
    <source>
        <dbReference type="ARBA" id="ARBA00022723"/>
    </source>
</evidence>
<feature type="compositionally biased region" description="Low complexity" evidence="8">
    <location>
        <begin position="284"/>
        <end position="293"/>
    </location>
</feature>
<dbReference type="GO" id="GO:0048205">
    <property type="term" value="P:COPI coating of Golgi vesicle"/>
    <property type="evidence" value="ECO:0007669"/>
    <property type="project" value="TreeGrafter"/>
</dbReference>
<dbReference type="Pfam" id="PF01412">
    <property type="entry name" value="ArfGap"/>
    <property type="match status" value="1"/>
</dbReference>
<dbReference type="Proteomes" id="UP000087171">
    <property type="component" value="Chromosome Ca7"/>
</dbReference>
<reference evidence="11" key="2">
    <citation type="submission" date="2025-08" db="UniProtKB">
        <authorList>
            <consortium name="RefSeq"/>
        </authorList>
    </citation>
    <scope>IDENTIFICATION</scope>
    <source>
        <tissue evidence="11">Etiolated seedlings</tissue>
    </source>
</reference>
<dbReference type="GeneID" id="101507764"/>
<dbReference type="Gene3D" id="1.10.220.150">
    <property type="entry name" value="Arf GTPase activating protein"/>
    <property type="match status" value="1"/>
</dbReference>
<feature type="compositionally biased region" description="Low complexity" evidence="8">
    <location>
        <begin position="132"/>
        <end position="143"/>
    </location>
</feature>
<feature type="compositionally biased region" description="Polar residues" evidence="8">
    <location>
        <begin position="225"/>
        <end position="241"/>
    </location>
</feature>
<dbReference type="PANTHER" id="PTHR45686">
    <property type="entry name" value="ADP-RIBOSYLATION FACTOR GTPASE ACTIVATING PROTEIN 3, ISOFORM H-RELATED"/>
    <property type="match status" value="1"/>
</dbReference>
<sequence length="406" mass="43534">MASDSFTDKTTVFKKLQSKSENKSCFDCNAKNPNWASVTYGIFLCIDCSAVHRSLGVHISFVRSTNLDSWTPEQLKMMSFGGNNRAQVFFRQHGWNGGGKVEAKYTSRAAELYRQLLSKEVAKSVAEEVGLSSSPAVSSQSAQGTNGLPDVRTNEVPNKNTLEKPEKTESTSSPRASYTAVSSTVKKPIVGKKPGKSGGLGARKLTRKPSESLYEQKPEEPPAPVTSSTNNNLPSGPSLTSRFEYVENVESSELSSGASNVTGHVSAPKSSSFFSDFGMDSGFPKKSGPSSSKVQVQESDEARKKFSNAKSISSSQFFGDQSKAADVEAQATLSKFSGSSSISSADLFGDSRDNSSVDLAASDLINRISFQAQQDISSLKNIAGETGKKFTSFASSLMTDLQDRIL</sequence>
<feature type="compositionally biased region" description="Polar residues" evidence="8">
    <location>
        <begin position="170"/>
        <end position="184"/>
    </location>
</feature>
<evidence type="ECO:0000256" key="1">
    <source>
        <dbReference type="ARBA" id="ARBA00022468"/>
    </source>
</evidence>
<keyword evidence="6" id="KW-0007">Acetylation</keyword>
<accession>A0A1S2YTN3</accession>
<keyword evidence="3" id="KW-0479">Metal-binding</keyword>
<proteinExistence type="predicted"/>
<dbReference type="GO" id="GO:0008270">
    <property type="term" value="F:zinc ion binding"/>
    <property type="evidence" value="ECO:0007669"/>
    <property type="project" value="UniProtKB-KW"/>
</dbReference>
<dbReference type="FunFam" id="1.10.220.150:FF:000012">
    <property type="entry name" value="ADP-ribosylation factor GTPase-activating protein AGD10"/>
    <property type="match status" value="1"/>
</dbReference>
<dbReference type="KEGG" id="cam:101507764"/>
<keyword evidence="4 7" id="KW-0863">Zinc-finger</keyword>
<keyword evidence="10" id="KW-1185">Reference proteome</keyword>
<dbReference type="PaxDb" id="3827-XP_004509728.1"/>
<dbReference type="AlphaFoldDB" id="A0A1S2YTN3"/>
<name>A0A1S2YTN3_CICAR</name>
<dbReference type="PRINTS" id="PR00405">
    <property type="entry name" value="REVINTRACTNG"/>
</dbReference>
<organism evidence="10 11">
    <name type="scientific">Cicer arietinum</name>
    <name type="common">Chickpea</name>
    <name type="synonym">Garbanzo</name>
    <dbReference type="NCBI Taxonomy" id="3827"/>
    <lineage>
        <taxon>Eukaryota</taxon>
        <taxon>Viridiplantae</taxon>
        <taxon>Streptophyta</taxon>
        <taxon>Embryophyta</taxon>
        <taxon>Tracheophyta</taxon>
        <taxon>Spermatophyta</taxon>
        <taxon>Magnoliopsida</taxon>
        <taxon>eudicotyledons</taxon>
        <taxon>Gunneridae</taxon>
        <taxon>Pentapetalae</taxon>
        <taxon>rosids</taxon>
        <taxon>fabids</taxon>
        <taxon>Fabales</taxon>
        <taxon>Fabaceae</taxon>
        <taxon>Papilionoideae</taxon>
        <taxon>50 kb inversion clade</taxon>
        <taxon>NPAAA clade</taxon>
        <taxon>Hologalegina</taxon>
        <taxon>IRL clade</taxon>
        <taxon>Cicereae</taxon>
        <taxon>Cicer</taxon>
    </lineage>
</organism>
<dbReference type="SUPFAM" id="SSF57863">
    <property type="entry name" value="ArfGap/RecO-like zinc finger"/>
    <property type="match status" value="1"/>
</dbReference>
<evidence type="ECO:0000259" key="9">
    <source>
        <dbReference type="PROSITE" id="PS50115"/>
    </source>
</evidence>
<feature type="domain" description="Arf-GAP" evidence="9">
    <location>
        <begin position="10"/>
        <end position="128"/>
    </location>
</feature>
<evidence type="ECO:0000313" key="11">
    <source>
        <dbReference type="RefSeq" id="XP_004509728.1"/>
    </source>
</evidence>
<gene>
    <name evidence="11" type="primary">LOC101507764</name>
</gene>
<feature type="compositionally biased region" description="Basic and acidic residues" evidence="8">
    <location>
        <begin position="208"/>
        <end position="220"/>
    </location>
</feature>
<dbReference type="GO" id="GO:0005096">
    <property type="term" value="F:GTPase activator activity"/>
    <property type="evidence" value="ECO:0007669"/>
    <property type="project" value="UniProtKB-KW"/>
</dbReference>
<keyword evidence="5" id="KW-0862">Zinc</keyword>
<dbReference type="PROSITE" id="PS50115">
    <property type="entry name" value="ARFGAP"/>
    <property type="match status" value="1"/>
</dbReference>
<dbReference type="OrthoDB" id="983479at2759"/>
<protein>
    <submittedName>
        <fullName evidence="11">Probable ADP-ribosylation factor GTPase-activating protein AGD8</fullName>
    </submittedName>
</protein>
<evidence type="ECO:0000256" key="4">
    <source>
        <dbReference type="ARBA" id="ARBA00022771"/>
    </source>
</evidence>
<evidence type="ECO:0000256" key="7">
    <source>
        <dbReference type="PROSITE-ProRule" id="PRU00288"/>
    </source>
</evidence>
<dbReference type="CDD" id="cd08831">
    <property type="entry name" value="ArfGap_ArfGap2_3_like"/>
    <property type="match status" value="1"/>
</dbReference>
<feature type="region of interest" description="Disordered" evidence="8">
    <location>
        <begin position="132"/>
        <end position="242"/>
    </location>
</feature>
<reference evidence="10" key="1">
    <citation type="journal article" date="2013" name="Nat. Biotechnol.">
        <title>Draft genome sequence of chickpea (Cicer arietinum) provides a resource for trait improvement.</title>
        <authorList>
            <person name="Varshney R.K."/>
            <person name="Song C."/>
            <person name="Saxena R.K."/>
            <person name="Azam S."/>
            <person name="Yu S."/>
            <person name="Sharpe A.G."/>
            <person name="Cannon S."/>
            <person name="Baek J."/>
            <person name="Rosen B.D."/>
            <person name="Tar'an B."/>
            <person name="Millan T."/>
            <person name="Zhang X."/>
            <person name="Ramsay L.D."/>
            <person name="Iwata A."/>
            <person name="Wang Y."/>
            <person name="Nelson W."/>
            <person name="Farmer A.D."/>
            <person name="Gaur P.M."/>
            <person name="Soderlund C."/>
            <person name="Penmetsa R.V."/>
            <person name="Xu C."/>
            <person name="Bharti A.K."/>
            <person name="He W."/>
            <person name="Winter P."/>
            <person name="Zhao S."/>
            <person name="Hane J.K."/>
            <person name="Carrasquilla-Garcia N."/>
            <person name="Condie J.A."/>
            <person name="Upadhyaya H.D."/>
            <person name="Luo M.C."/>
            <person name="Thudi M."/>
            <person name="Gowda C.L."/>
            <person name="Singh N.P."/>
            <person name="Lichtenzveig J."/>
            <person name="Gali K.K."/>
            <person name="Rubio J."/>
            <person name="Nadarajan N."/>
            <person name="Dolezel J."/>
            <person name="Bansal K.C."/>
            <person name="Xu X."/>
            <person name="Edwards D."/>
            <person name="Zhang G."/>
            <person name="Kahl G."/>
            <person name="Gil J."/>
            <person name="Singh K.B."/>
            <person name="Datta S.K."/>
            <person name="Jackson S.A."/>
            <person name="Wang J."/>
            <person name="Cook D.R."/>
        </authorList>
    </citation>
    <scope>NUCLEOTIDE SEQUENCE [LARGE SCALE GENOMIC DNA]</scope>
    <source>
        <strain evidence="10">cv. CDC Frontier</strain>
    </source>
</reference>
<evidence type="ECO:0000256" key="6">
    <source>
        <dbReference type="ARBA" id="ARBA00022990"/>
    </source>
</evidence>
<evidence type="ECO:0000256" key="5">
    <source>
        <dbReference type="ARBA" id="ARBA00022833"/>
    </source>
</evidence>
<keyword evidence="2" id="KW-0597">Phosphoprotein</keyword>
<dbReference type="SMART" id="SM00105">
    <property type="entry name" value="ArfGap"/>
    <property type="match status" value="1"/>
</dbReference>
<dbReference type="InterPro" id="IPR001164">
    <property type="entry name" value="ArfGAP_dom"/>
</dbReference>
<dbReference type="eggNOG" id="KOG0706">
    <property type="taxonomic scope" value="Eukaryota"/>
</dbReference>
<dbReference type="STRING" id="3827.A0A1S2YTN3"/>
<dbReference type="InterPro" id="IPR038508">
    <property type="entry name" value="ArfGAP_dom_sf"/>
</dbReference>
<dbReference type="PANTHER" id="PTHR45686:SF4">
    <property type="entry name" value="ADP-RIBOSYLATION FACTOR GTPASE ACTIVATING PROTEIN 3, ISOFORM H"/>
    <property type="match status" value="1"/>
</dbReference>
<keyword evidence="1" id="KW-0343">GTPase activation</keyword>
<evidence type="ECO:0000256" key="2">
    <source>
        <dbReference type="ARBA" id="ARBA00022553"/>
    </source>
</evidence>
<feature type="region of interest" description="Disordered" evidence="8">
    <location>
        <begin position="284"/>
        <end position="307"/>
    </location>
</feature>
<dbReference type="InterPro" id="IPR037278">
    <property type="entry name" value="ARFGAP/RecO"/>
</dbReference>
<dbReference type="GO" id="GO:0000139">
    <property type="term" value="C:Golgi membrane"/>
    <property type="evidence" value="ECO:0007669"/>
    <property type="project" value="GOC"/>
</dbReference>
<evidence type="ECO:0000256" key="8">
    <source>
        <dbReference type="SAM" id="MobiDB-lite"/>
    </source>
</evidence>
<dbReference type="RefSeq" id="XP_004509728.1">
    <property type="nucleotide sequence ID" value="XM_004509671.3"/>
</dbReference>